<name>A0A419VX65_9BACT</name>
<keyword evidence="1" id="KW-0378">Hydrolase</keyword>
<dbReference type="SUPFAM" id="SSF53649">
    <property type="entry name" value="Alkaline phosphatase-like"/>
    <property type="match status" value="1"/>
</dbReference>
<dbReference type="GO" id="GO:0016788">
    <property type="term" value="F:hydrolase activity, acting on ester bonds"/>
    <property type="evidence" value="ECO:0007669"/>
    <property type="project" value="InterPro"/>
</dbReference>
<keyword evidence="3" id="KW-1185">Reference proteome</keyword>
<dbReference type="PANTHER" id="PTHR47197">
    <property type="entry name" value="PROTEIN NIRF"/>
    <property type="match status" value="1"/>
</dbReference>
<dbReference type="InterPro" id="IPR007312">
    <property type="entry name" value="Phosphoesterase"/>
</dbReference>
<dbReference type="Proteomes" id="UP000283387">
    <property type="component" value="Unassembled WGS sequence"/>
</dbReference>
<dbReference type="NCBIfam" id="TIGR02276">
    <property type="entry name" value="beta_rpt_yvtn"/>
    <property type="match status" value="1"/>
</dbReference>
<evidence type="ECO:0000313" key="3">
    <source>
        <dbReference type="Proteomes" id="UP000283387"/>
    </source>
</evidence>
<accession>A0A419VX65</accession>
<dbReference type="EMBL" id="RAPN01000003">
    <property type="protein sequence ID" value="RKD87817.1"/>
    <property type="molecule type" value="Genomic_DNA"/>
</dbReference>
<dbReference type="OrthoDB" id="9777768at2"/>
<evidence type="ECO:0000313" key="2">
    <source>
        <dbReference type="EMBL" id="RKD87817.1"/>
    </source>
</evidence>
<sequence length="898" mass="99307">MNNRIFQLSIFIALALSVASCKPSGPKTDAEIAAHYAAYDDSTLNRSQLPVMMPYNRIIDPAGKVISFGDPALENHSLDLQPISGTNQYAVEDRYGIAILDADKTEIIARLAYKDAAETNGYMSTYSGIQVLKDGSTNRIFWSAAHKGSKRSKVFEASWDGKSLQITNSFDFEPEGESPLALPNELALNSENGKLYLYVVLNGNNMLKKVDVKSGKTVWSADTGVAPYGIFISNGSAYVTNWGGEMPVDTTRETAGVPYGKAYIDPKTGAIDNGNLSVFNLSDGKLVKNIGVGLHPNDITGTTDGKYIFVCNSNSDNVSVISTETMENIETIPVKIIALEHQLIGDSPNALALSPDNSRLYVANGMDNAIAVIKLNPETKSSAIEGFIPTEAYPGGLVVTDKQLVVTNLEGEGARINSLELDDPDDITEAIESGAFNSHHQKATISVIDLPDADELKDYTQKVKELMLDFRIELAKLAPRKDQPARPMPHRIGEPSVFKHVVYIIKENRTYDQVLGDMEKGDSEKSLCIFGDSVTPNQHQLARNFVLLDNYHASGKCSAEGHQWTDAAMVTDYVEKNVRAWFRSYPHVQEDALVYDQKGFIWNNAADHGKSVRIYGEASMPEVDKSLTWTDFYTMYQNGEIPKFRNTTTISRVEPMLSQNYPASDYLKIPDQFRADAFIKELKEYENLPGDQFPELSVMALSVDHTNGTRPGMPTPRAMVADNDLALGRIIEAISQSRFWENTVIFVTEDDSQAGWDHVSAYRTTGFVVSAYSQSGKVVSTNYNQTSMVRSIEQILGIPPMNLMDATALPMFECFSEKPNLEMYAALRNRIPLNEMNDDLSALNGKARLYAELSMRPEFDHIDAGNDDVLNRILWFSAKGEARYPVELVGPADDDDDD</sequence>
<dbReference type="Gene3D" id="2.130.10.10">
    <property type="entry name" value="YVTN repeat-like/Quinoprotein amine dehydrogenase"/>
    <property type="match status" value="2"/>
</dbReference>
<organism evidence="2 3">
    <name type="scientific">Mangrovibacterium diazotrophicum</name>
    <dbReference type="NCBI Taxonomy" id="1261403"/>
    <lineage>
        <taxon>Bacteria</taxon>
        <taxon>Pseudomonadati</taxon>
        <taxon>Bacteroidota</taxon>
        <taxon>Bacteroidia</taxon>
        <taxon>Marinilabiliales</taxon>
        <taxon>Prolixibacteraceae</taxon>
        <taxon>Mangrovibacterium</taxon>
    </lineage>
</organism>
<dbReference type="InterPro" id="IPR017850">
    <property type="entry name" value="Alkaline_phosphatase_core_sf"/>
</dbReference>
<evidence type="ECO:0000256" key="1">
    <source>
        <dbReference type="ARBA" id="ARBA00022801"/>
    </source>
</evidence>
<comment type="caution">
    <text evidence="2">The sequence shown here is derived from an EMBL/GenBank/DDBJ whole genome shotgun (WGS) entry which is preliminary data.</text>
</comment>
<dbReference type="InterPro" id="IPR011045">
    <property type="entry name" value="N2O_reductase_N"/>
</dbReference>
<dbReference type="Pfam" id="PF04185">
    <property type="entry name" value="Phosphoesterase"/>
    <property type="match status" value="1"/>
</dbReference>
<dbReference type="InterPro" id="IPR051200">
    <property type="entry name" value="Host-pathogen_enzymatic-act"/>
</dbReference>
<dbReference type="RefSeq" id="WP_120274837.1">
    <property type="nucleotide sequence ID" value="NZ_RAPN01000003.1"/>
</dbReference>
<reference evidence="2 3" key="1">
    <citation type="submission" date="2018-09" db="EMBL/GenBank/DDBJ databases">
        <title>Genomic Encyclopedia of Archaeal and Bacterial Type Strains, Phase II (KMG-II): from individual species to whole genera.</title>
        <authorList>
            <person name="Goeker M."/>
        </authorList>
    </citation>
    <scope>NUCLEOTIDE SEQUENCE [LARGE SCALE GENOMIC DNA]</scope>
    <source>
        <strain evidence="2 3">DSM 27148</strain>
    </source>
</reference>
<dbReference type="InterPro" id="IPR015943">
    <property type="entry name" value="WD40/YVTN_repeat-like_dom_sf"/>
</dbReference>
<dbReference type="PANTHER" id="PTHR47197:SF3">
    <property type="entry name" value="DIHYDRO-HEME D1 DEHYDROGENASE"/>
    <property type="match status" value="1"/>
</dbReference>
<dbReference type="Gene3D" id="3.40.720.10">
    <property type="entry name" value="Alkaline Phosphatase, subunit A"/>
    <property type="match status" value="1"/>
</dbReference>
<gene>
    <name evidence="2" type="ORF">BC643_3824</name>
</gene>
<dbReference type="PROSITE" id="PS51257">
    <property type="entry name" value="PROKAR_LIPOPROTEIN"/>
    <property type="match status" value="1"/>
</dbReference>
<proteinExistence type="predicted"/>
<dbReference type="InterPro" id="IPR011964">
    <property type="entry name" value="YVTN_b-propeller_repeat"/>
</dbReference>
<protein>
    <submittedName>
        <fullName evidence="2">YVTN family beta-propeller protein</fullName>
    </submittedName>
</protein>
<dbReference type="AlphaFoldDB" id="A0A419VX65"/>
<dbReference type="SUPFAM" id="SSF50974">
    <property type="entry name" value="Nitrous oxide reductase, N-terminal domain"/>
    <property type="match status" value="1"/>
</dbReference>